<dbReference type="EMBL" id="JYDL01000040">
    <property type="protein sequence ID" value="KRX21272.1"/>
    <property type="molecule type" value="Genomic_DNA"/>
</dbReference>
<sequence>MLPTDIYLTSKTYLDLLNTPFDKTVEVFCEELVNKATDKDKPAVLFRNRLCINRFINTVPRDIFYA</sequence>
<proteinExistence type="predicted"/>
<dbReference type="AlphaFoldDB" id="A0A0V0S3J2"/>
<protein>
    <submittedName>
        <fullName evidence="1">Uncharacterized protein</fullName>
    </submittedName>
</protein>
<accession>A0A0V0S3J2</accession>
<evidence type="ECO:0000313" key="1">
    <source>
        <dbReference type="EMBL" id="KRX21272.1"/>
    </source>
</evidence>
<organism evidence="1 2">
    <name type="scientific">Trichinella nelsoni</name>
    <dbReference type="NCBI Taxonomy" id="6336"/>
    <lineage>
        <taxon>Eukaryota</taxon>
        <taxon>Metazoa</taxon>
        <taxon>Ecdysozoa</taxon>
        <taxon>Nematoda</taxon>
        <taxon>Enoplea</taxon>
        <taxon>Dorylaimia</taxon>
        <taxon>Trichinellida</taxon>
        <taxon>Trichinellidae</taxon>
        <taxon>Trichinella</taxon>
    </lineage>
</organism>
<keyword evidence="2" id="KW-1185">Reference proteome</keyword>
<gene>
    <name evidence="1" type="ORF">T07_10672</name>
</gene>
<comment type="caution">
    <text evidence="1">The sequence shown here is derived from an EMBL/GenBank/DDBJ whole genome shotgun (WGS) entry which is preliminary data.</text>
</comment>
<reference evidence="1 2" key="1">
    <citation type="submission" date="2015-01" db="EMBL/GenBank/DDBJ databases">
        <title>Evolution of Trichinella species and genotypes.</title>
        <authorList>
            <person name="Korhonen P.K."/>
            <person name="Edoardo P."/>
            <person name="Giuseppe L.R."/>
            <person name="Gasser R.B."/>
        </authorList>
    </citation>
    <scope>NUCLEOTIDE SEQUENCE [LARGE SCALE GENOMIC DNA]</scope>
    <source>
        <strain evidence="1">ISS37</strain>
    </source>
</reference>
<name>A0A0V0S3J2_9BILA</name>
<evidence type="ECO:0000313" key="2">
    <source>
        <dbReference type="Proteomes" id="UP000054630"/>
    </source>
</evidence>
<dbReference type="Proteomes" id="UP000054630">
    <property type="component" value="Unassembled WGS sequence"/>
</dbReference>